<organism evidence="1 2">
    <name type="scientific">Coniosporium uncinatum</name>
    <dbReference type="NCBI Taxonomy" id="93489"/>
    <lineage>
        <taxon>Eukaryota</taxon>
        <taxon>Fungi</taxon>
        <taxon>Dikarya</taxon>
        <taxon>Ascomycota</taxon>
        <taxon>Pezizomycotina</taxon>
        <taxon>Dothideomycetes</taxon>
        <taxon>Dothideomycetes incertae sedis</taxon>
        <taxon>Coniosporium</taxon>
    </lineage>
</organism>
<gene>
    <name evidence="1" type="ORF">LTS18_003485</name>
</gene>
<reference evidence="1" key="1">
    <citation type="submission" date="2024-09" db="EMBL/GenBank/DDBJ databases">
        <title>Black Yeasts Isolated from many extreme environments.</title>
        <authorList>
            <person name="Coleine C."/>
            <person name="Stajich J.E."/>
            <person name="Selbmann L."/>
        </authorList>
    </citation>
    <scope>NUCLEOTIDE SEQUENCE</scope>
    <source>
        <strain evidence="1">CCFEE 5737</strain>
    </source>
</reference>
<evidence type="ECO:0000313" key="2">
    <source>
        <dbReference type="Proteomes" id="UP001186974"/>
    </source>
</evidence>
<keyword evidence="2" id="KW-1185">Reference proteome</keyword>
<accession>A0ACC3DT59</accession>
<name>A0ACC3DT59_9PEZI</name>
<dbReference type="EMBL" id="JAWDJW010000820">
    <property type="protein sequence ID" value="KAK3079965.1"/>
    <property type="molecule type" value="Genomic_DNA"/>
</dbReference>
<proteinExistence type="predicted"/>
<evidence type="ECO:0000313" key="1">
    <source>
        <dbReference type="EMBL" id="KAK3079965.1"/>
    </source>
</evidence>
<sequence>MAQLTPALPNVQTDPKIKDVVHERGNSVGEAADNYGDLQTAEELGYVSRGLQSRHIQSITLSGIIGTGLFLGIGSAFAKAGPLSVLLIYSFTGVAVFAMMQCLDEMATRLPLSGAIPQYRHRYVDPAIGFTVSWNSWYQSVITLCAEISAAAIVIVSGMTKSIELPGYPEHRRILIRISSDLSLCHPGDRSSFDWDDPSRVAEATSFSPDDAAFTAPWNLQHAAETSMVRFPAMLLASIYFPEYPVTSRSVSSRWAEMSKVATVSKHLVLSFLSMFAFHPSALLYGLPSFSFLLNVSAQSITASNETAAPTATVKNGTYVGRYLGQGWDQDLFLGIPYAQPPVGGLRFRWPQSLTESFEGQRTATQYGYSCYQYNTAFNLSEDCLTLNVVRPHRPSSTNGNTTTAPLLPVLIWLYGGGLYTGSTADPQYNLSALIHLSQSHSQPIIGISLNYRLGLWGFLQSPSLLAERTSTNAGFLDQRMALRWVQENIAAFGGDPARVTVWGESAGAQSLGYHLHSFDGGRRRRRYGSSSSTSSGDEKVEEGEEEEEKLFRAAILESGSTVGTQVQALAYYAAPFESLTRAVGCGARAAVTGLDKLACLRGLSAEELFLKARGTAVWNPIVDGRFLTAYPSTLAREGKFVKVPLLIGANSDEGINFGVKGLETEEEAFENLLAYRAYAISPPTARRLLELYPVDDATNQPPYFLNRNDSNDNQSPLHIPASFGKQWRRHCAVAGDMVMISGRRKMCEQYVHANQAVYSYRFDNPAFDGSALDGAKHFVNVAYSFQNVSGLLGPSPRYDAHRELSRGIGLAYIAFVNGLDPNTAGSRLPRWPAYTIEEPRNMVLNSNGSFVEDDTFRKEGIDFLNTERVARELLA</sequence>
<comment type="caution">
    <text evidence="1">The sequence shown here is derived from an EMBL/GenBank/DDBJ whole genome shotgun (WGS) entry which is preliminary data.</text>
</comment>
<protein>
    <submittedName>
        <fullName evidence="1">Uncharacterized protein</fullName>
    </submittedName>
</protein>
<dbReference type="Proteomes" id="UP001186974">
    <property type="component" value="Unassembled WGS sequence"/>
</dbReference>